<dbReference type="Gene3D" id="3.40.50.2300">
    <property type="match status" value="1"/>
</dbReference>
<dbReference type="InterPro" id="IPR005467">
    <property type="entry name" value="His_kinase_dom"/>
</dbReference>
<feature type="transmembrane region" description="Helical" evidence="20">
    <location>
        <begin position="12"/>
        <end position="35"/>
    </location>
</feature>
<dbReference type="SMART" id="SM00304">
    <property type="entry name" value="HAMP"/>
    <property type="match status" value="1"/>
</dbReference>
<evidence type="ECO:0000259" key="24">
    <source>
        <dbReference type="PROSITE" id="PS50113"/>
    </source>
</evidence>
<feature type="domain" description="PAC" evidence="24">
    <location>
        <begin position="484"/>
        <end position="534"/>
    </location>
</feature>
<keyword evidence="11 20" id="KW-1133">Transmembrane helix</keyword>
<dbReference type="SMART" id="SM00387">
    <property type="entry name" value="HATPase_c"/>
    <property type="match status" value="1"/>
</dbReference>
<dbReference type="InterPro" id="IPR008207">
    <property type="entry name" value="Sig_transdc_His_kin_Hpt_dom"/>
</dbReference>
<evidence type="ECO:0000256" key="11">
    <source>
        <dbReference type="ARBA" id="ARBA00022989"/>
    </source>
</evidence>
<comment type="subcellular location">
    <subcellularLocation>
        <location evidence="2">Cell membrane</location>
        <topology evidence="2">Multi-pass membrane protein</topology>
    </subcellularLocation>
</comment>
<evidence type="ECO:0000256" key="4">
    <source>
        <dbReference type="ARBA" id="ARBA00022475"/>
    </source>
</evidence>
<dbReference type="SUPFAM" id="SSF52172">
    <property type="entry name" value="CheY-like"/>
    <property type="match status" value="1"/>
</dbReference>
<dbReference type="Pfam" id="PF01627">
    <property type="entry name" value="Hpt"/>
    <property type="match status" value="1"/>
</dbReference>
<keyword evidence="8" id="KW-0547">Nucleotide-binding</keyword>
<dbReference type="PROSITE" id="PS50112">
    <property type="entry name" value="PAS"/>
    <property type="match status" value="1"/>
</dbReference>
<dbReference type="InterPro" id="IPR003660">
    <property type="entry name" value="HAMP_dom"/>
</dbReference>
<evidence type="ECO:0000256" key="12">
    <source>
        <dbReference type="ARBA" id="ARBA00023012"/>
    </source>
</evidence>
<evidence type="ECO:0000256" key="8">
    <source>
        <dbReference type="ARBA" id="ARBA00022741"/>
    </source>
</evidence>
<organism evidence="27 28">
    <name type="scientific">Pseudoalteromonas luteoviolacea H33</name>
    <dbReference type="NCBI Taxonomy" id="1365251"/>
    <lineage>
        <taxon>Bacteria</taxon>
        <taxon>Pseudomonadati</taxon>
        <taxon>Pseudomonadota</taxon>
        <taxon>Gammaproteobacteria</taxon>
        <taxon>Alteromonadales</taxon>
        <taxon>Pseudoalteromonadaceae</taxon>
        <taxon>Pseudoalteromonas</taxon>
    </lineage>
</organism>
<dbReference type="Gene3D" id="1.20.120.160">
    <property type="entry name" value="HPT domain"/>
    <property type="match status" value="1"/>
</dbReference>
<feature type="domain" description="Histidine kinase" evidence="21">
    <location>
        <begin position="552"/>
        <end position="774"/>
    </location>
</feature>
<dbReference type="InterPro" id="IPR000700">
    <property type="entry name" value="PAS-assoc_C"/>
</dbReference>
<keyword evidence="13 20" id="KW-0472">Membrane</keyword>
<dbReference type="PANTHER" id="PTHR45339:SF1">
    <property type="entry name" value="HYBRID SIGNAL TRANSDUCTION HISTIDINE KINASE J"/>
    <property type="match status" value="1"/>
</dbReference>
<dbReference type="PANTHER" id="PTHR45339">
    <property type="entry name" value="HYBRID SIGNAL TRANSDUCTION HISTIDINE KINASE J"/>
    <property type="match status" value="1"/>
</dbReference>
<proteinExistence type="predicted"/>
<keyword evidence="9" id="KW-0418">Kinase</keyword>
<accession>A0A167GIL0</accession>
<dbReference type="SUPFAM" id="SSF158472">
    <property type="entry name" value="HAMP domain-like"/>
    <property type="match status" value="1"/>
</dbReference>
<gene>
    <name evidence="27" type="ORF">N476_07115</name>
</gene>
<dbReference type="GO" id="GO:0005524">
    <property type="term" value="F:ATP binding"/>
    <property type="evidence" value="ECO:0007669"/>
    <property type="project" value="UniProtKB-KW"/>
</dbReference>
<dbReference type="Proteomes" id="UP000076503">
    <property type="component" value="Unassembled WGS sequence"/>
</dbReference>
<dbReference type="CDD" id="cd00082">
    <property type="entry name" value="HisKA"/>
    <property type="match status" value="1"/>
</dbReference>
<dbReference type="Pfam" id="PF00672">
    <property type="entry name" value="HAMP"/>
    <property type="match status" value="1"/>
</dbReference>
<keyword evidence="6" id="KW-0808">Transferase</keyword>
<evidence type="ECO:0000256" key="13">
    <source>
        <dbReference type="ARBA" id="ARBA00023136"/>
    </source>
</evidence>
<dbReference type="InterPro" id="IPR003594">
    <property type="entry name" value="HATPase_dom"/>
</dbReference>
<sequence>MKNLLLPRSIVVWVPLCTALIFIISITTGASLTYIGSRNVAEENSLSQISYVLLSLKNKAEQEVFRAGHDVLNHEASIIGTISAVDDVAVTDDKGIIWASNRYSTRGKPLLDIASYMSKADIQNTQMYKSIQFHYSPDKQMVEATLSYIWPSESEIRSSKRGLIYLKYDLSYDRLHLSEFITHQLMFIGLLGLVLIICTMVLLRHFFVEPIKQLIVQASALAKGDYGKKIEVQGAKEVQALAKSFVQMREAVSRHINELDEVRSQLEKRVQLRTSELNKANLNYKYAQNMAMLGHWSYELSTGVCEFSNEARTILGIEKSGTAGHVQWLFGSQDLKDDNKNELLTDLLDHEQEFKDFNYTIIVNGSMRYIRMVSEHVFDSLSKQVKITGIVQDVTDLKQKELSLLESEAKMRAIVDTAADPIIVIDTQGFIQEFSPSASKVFGYSKDEVLGQNLKVLMPEPTRSEHDKYLEKYKQTGIRNVIGNKREVTALRKNGNQFPIDLAVTETNIAGKGYYTAIIRDITQRKEAEEILLEAMKAAQSATVAKSTFLANMSHEIRTPMNAIVGLCSLMSDTPLSQKQQGYLTKLTRASNSLLNIINDILDISKIESGKLEIEHIPFRLEDVVDLASDIICDRAQEKNIDFYIEIASSVPTALIGDPVRLGQILINLLGNAVKFTPNNGKVVLKLEADTLTDTKVMLLVSVIDTGIGIAKDKQEKLFSVFTQADISTTREFGGTGLGLAICRNLVSMMGGQIGLESELGSGSRFYFTVNILRQQGIPSARQQKTNTIDKKEYADQAERIKNIEILLVEDNDINLEIALELLTSIGIQVVTATNGSEAISVLKEKPNIGLILMDCQMPIMDGYRATELIRQDKRFIDLPIIALTANVMPEDIKKIELSGMNGFIAKPLNVDTLFQMIFEGVKPLISSSESKLNLPVEGFNSDIDFELGLKQVNGDVDFYKKMVEKFRMKQSDFTQRLRLLVEDKKFEEARREAHTLKGQAAYLGFNSVSAKAALLESKCADKQLWDDIEYEVNSVASLINTAINEAELNITT</sequence>
<evidence type="ECO:0000256" key="3">
    <source>
        <dbReference type="ARBA" id="ARBA00012438"/>
    </source>
</evidence>
<dbReference type="CDD" id="cd06225">
    <property type="entry name" value="HAMP"/>
    <property type="match status" value="1"/>
</dbReference>
<dbReference type="SUPFAM" id="SSF55785">
    <property type="entry name" value="PYP-like sensor domain (PAS domain)"/>
    <property type="match status" value="2"/>
</dbReference>
<dbReference type="SMART" id="SM00388">
    <property type="entry name" value="HisKA"/>
    <property type="match status" value="1"/>
</dbReference>
<evidence type="ECO:0000259" key="26">
    <source>
        <dbReference type="PROSITE" id="PS50894"/>
    </source>
</evidence>
<evidence type="ECO:0000259" key="22">
    <source>
        <dbReference type="PROSITE" id="PS50110"/>
    </source>
</evidence>
<dbReference type="AlphaFoldDB" id="A0A167GIL0"/>
<dbReference type="PROSITE" id="PS50109">
    <property type="entry name" value="HIS_KIN"/>
    <property type="match status" value="1"/>
</dbReference>
<dbReference type="GO" id="GO:0006355">
    <property type="term" value="P:regulation of DNA-templated transcription"/>
    <property type="evidence" value="ECO:0007669"/>
    <property type="project" value="InterPro"/>
</dbReference>
<evidence type="ECO:0000256" key="10">
    <source>
        <dbReference type="ARBA" id="ARBA00022840"/>
    </source>
</evidence>
<dbReference type="CDD" id="cd00088">
    <property type="entry name" value="HPT"/>
    <property type="match status" value="1"/>
</dbReference>
<evidence type="ECO:0000256" key="1">
    <source>
        <dbReference type="ARBA" id="ARBA00000085"/>
    </source>
</evidence>
<dbReference type="InterPro" id="IPR035965">
    <property type="entry name" value="PAS-like_dom_sf"/>
</dbReference>
<evidence type="ECO:0000256" key="5">
    <source>
        <dbReference type="ARBA" id="ARBA00022553"/>
    </source>
</evidence>
<dbReference type="FunFam" id="3.30.450.20:FF:000060">
    <property type="entry name" value="Sensor protein FixL"/>
    <property type="match status" value="1"/>
</dbReference>
<evidence type="ECO:0000313" key="27">
    <source>
        <dbReference type="EMBL" id="KZN55491.1"/>
    </source>
</evidence>
<dbReference type="CDD" id="cd00130">
    <property type="entry name" value="PAS"/>
    <property type="match status" value="1"/>
</dbReference>
<keyword evidence="10" id="KW-0067">ATP-binding</keyword>
<comment type="subunit">
    <text evidence="15">At low DSF concentrations, interacts with RpfF.</text>
</comment>
<protein>
    <recommendedName>
        <fullName evidence="17">Sensor protein FixL</fullName>
        <ecNumber evidence="3">2.7.13.3</ecNumber>
    </recommendedName>
    <alternativeName>
        <fullName evidence="16">Sensory/regulatory protein RpfC</fullName>
    </alternativeName>
</protein>
<dbReference type="FunFam" id="1.10.287.130:FF:000002">
    <property type="entry name" value="Two-component osmosensing histidine kinase"/>
    <property type="match status" value="1"/>
</dbReference>
<dbReference type="SMART" id="SM00073">
    <property type="entry name" value="HPT"/>
    <property type="match status" value="1"/>
</dbReference>
<dbReference type="OrthoDB" id="9810730at2"/>
<evidence type="ECO:0000256" key="16">
    <source>
        <dbReference type="ARBA" id="ARBA00068150"/>
    </source>
</evidence>
<evidence type="ECO:0000259" key="25">
    <source>
        <dbReference type="PROSITE" id="PS50885"/>
    </source>
</evidence>
<dbReference type="InterPro" id="IPR001789">
    <property type="entry name" value="Sig_transdc_resp-reg_receiver"/>
</dbReference>
<feature type="domain" description="Response regulatory" evidence="22">
    <location>
        <begin position="805"/>
        <end position="922"/>
    </location>
</feature>
<keyword evidence="7 20" id="KW-0812">Transmembrane</keyword>
<evidence type="ECO:0000259" key="23">
    <source>
        <dbReference type="PROSITE" id="PS50112"/>
    </source>
</evidence>
<dbReference type="PATRIC" id="fig|1365251.3.peg.292"/>
<dbReference type="FunFam" id="3.30.565.10:FF:000010">
    <property type="entry name" value="Sensor histidine kinase RcsC"/>
    <property type="match status" value="1"/>
</dbReference>
<keyword evidence="4" id="KW-1003">Cell membrane</keyword>
<feature type="modified residue" description="4-aspartylphosphate" evidence="19">
    <location>
        <position position="855"/>
    </location>
</feature>
<dbReference type="PROSITE" id="PS50885">
    <property type="entry name" value="HAMP"/>
    <property type="match status" value="1"/>
</dbReference>
<reference evidence="27 28" key="1">
    <citation type="submission" date="2013-07" db="EMBL/GenBank/DDBJ databases">
        <title>Comparative Genomic and Metabolomic Analysis of Twelve Strains of Pseudoalteromonas luteoviolacea.</title>
        <authorList>
            <person name="Vynne N.G."/>
            <person name="Mansson M."/>
            <person name="Gram L."/>
        </authorList>
    </citation>
    <scope>NUCLEOTIDE SEQUENCE [LARGE SCALE GENOMIC DNA]</scope>
    <source>
        <strain evidence="27 28">H33</strain>
    </source>
</reference>
<dbReference type="GO" id="GO:0000155">
    <property type="term" value="F:phosphorelay sensor kinase activity"/>
    <property type="evidence" value="ECO:0007669"/>
    <property type="project" value="InterPro"/>
</dbReference>
<dbReference type="InterPro" id="IPR036890">
    <property type="entry name" value="HATPase_C_sf"/>
</dbReference>
<dbReference type="InterPro" id="IPR000014">
    <property type="entry name" value="PAS"/>
</dbReference>
<dbReference type="SMART" id="SM00091">
    <property type="entry name" value="PAS"/>
    <property type="match status" value="1"/>
</dbReference>
<dbReference type="InterPro" id="IPR013767">
    <property type="entry name" value="PAS_fold"/>
</dbReference>
<keyword evidence="12" id="KW-0902">Two-component regulatory system</keyword>
<dbReference type="CDD" id="cd16922">
    <property type="entry name" value="HATPase_EvgS-ArcB-TorS-like"/>
    <property type="match status" value="1"/>
</dbReference>
<evidence type="ECO:0000313" key="28">
    <source>
        <dbReference type="Proteomes" id="UP000076503"/>
    </source>
</evidence>
<comment type="caution">
    <text evidence="27">The sequence shown here is derived from an EMBL/GenBank/DDBJ whole genome shotgun (WGS) entry which is preliminary data.</text>
</comment>
<name>A0A167GIL0_9GAMM</name>
<dbReference type="SUPFAM" id="SSF55874">
    <property type="entry name" value="ATPase domain of HSP90 chaperone/DNA topoisomerase II/histidine kinase"/>
    <property type="match status" value="1"/>
</dbReference>
<dbReference type="Pfam" id="PF00512">
    <property type="entry name" value="HisKA"/>
    <property type="match status" value="1"/>
</dbReference>
<dbReference type="CDD" id="cd17546">
    <property type="entry name" value="REC_hyHK_CKI1_RcsC-like"/>
    <property type="match status" value="1"/>
</dbReference>
<dbReference type="SMART" id="SM00448">
    <property type="entry name" value="REC"/>
    <property type="match status" value="1"/>
</dbReference>
<dbReference type="InterPro" id="IPR003661">
    <property type="entry name" value="HisK_dim/P_dom"/>
</dbReference>
<dbReference type="Gene3D" id="3.30.450.20">
    <property type="entry name" value="PAS domain"/>
    <property type="match status" value="2"/>
</dbReference>
<evidence type="ECO:0000256" key="6">
    <source>
        <dbReference type="ARBA" id="ARBA00022679"/>
    </source>
</evidence>
<dbReference type="PRINTS" id="PR00344">
    <property type="entry name" value="BCTRLSENSOR"/>
</dbReference>
<dbReference type="InterPro" id="IPR036641">
    <property type="entry name" value="HPT_dom_sf"/>
</dbReference>
<dbReference type="InterPro" id="IPR004358">
    <property type="entry name" value="Sig_transdc_His_kin-like_C"/>
</dbReference>
<dbReference type="PROSITE" id="PS50894">
    <property type="entry name" value="HPT"/>
    <property type="match status" value="1"/>
</dbReference>
<dbReference type="InterPro" id="IPR011006">
    <property type="entry name" value="CheY-like_superfamily"/>
</dbReference>
<feature type="modified residue" description="Phosphohistidine" evidence="18">
    <location>
        <position position="995"/>
    </location>
</feature>
<dbReference type="Gene3D" id="6.10.340.10">
    <property type="match status" value="1"/>
</dbReference>
<keyword evidence="5 19" id="KW-0597">Phosphoprotein</keyword>
<dbReference type="SUPFAM" id="SSF47384">
    <property type="entry name" value="Homodimeric domain of signal transducing histidine kinase"/>
    <property type="match status" value="1"/>
</dbReference>
<comment type="function">
    <text evidence="14">Putative oxygen sensor; modulates the activity of FixJ, a transcriptional activator of nitrogen fixation fixK gene. FixL probably acts as a kinase that phosphorylates FixJ.</text>
</comment>
<feature type="domain" description="HPt" evidence="26">
    <location>
        <begin position="956"/>
        <end position="1053"/>
    </location>
</feature>
<evidence type="ECO:0000259" key="21">
    <source>
        <dbReference type="PROSITE" id="PS50109"/>
    </source>
</evidence>
<dbReference type="PROSITE" id="PS50113">
    <property type="entry name" value="PAC"/>
    <property type="match status" value="2"/>
</dbReference>
<dbReference type="EMBL" id="AUXZ01000013">
    <property type="protein sequence ID" value="KZN55491.1"/>
    <property type="molecule type" value="Genomic_DNA"/>
</dbReference>
<dbReference type="Gene3D" id="1.10.287.130">
    <property type="match status" value="1"/>
</dbReference>
<dbReference type="InterPro" id="IPR036097">
    <property type="entry name" value="HisK_dim/P_sf"/>
</dbReference>
<dbReference type="Pfam" id="PF00072">
    <property type="entry name" value="Response_reg"/>
    <property type="match status" value="1"/>
</dbReference>
<evidence type="ECO:0000256" key="17">
    <source>
        <dbReference type="ARBA" id="ARBA00070616"/>
    </source>
</evidence>
<evidence type="ECO:0000256" key="18">
    <source>
        <dbReference type="PROSITE-ProRule" id="PRU00110"/>
    </source>
</evidence>
<dbReference type="NCBIfam" id="TIGR00229">
    <property type="entry name" value="sensory_box"/>
    <property type="match status" value="1"/>
</dbReference>
<comment type="catalytic activity">
    <reaction evidence="1">
        <text>ATP + protein L-histidine = ADP + protein N-phospho-L-histidine.</text>
        <dbReference type="EC" id="2.7.13.3"/>
    </reaction>
</comment>
<evidence type="ECO:0000256" key="9">
    <source>
        <dbReference type="ARBA" id="ARBA00022777"/>
    </source>
</evidence>
<evidence type="ECO:0000256" key="19">
    <source>
        <dbReference type="PROSITE-ProRule" id="PRU00169"/>
    </source>
</evidence>
<evidence type="ECO:0000256" key="7">
    <source>
        <dbReference type="ARBA" id="ARBA00022692"/>
    </source>
</evidence>
<dbReference type="EC" id="2.7.13.3" evidence="3"/>
<dbReference type="Pfam" id="PF00989">
    <property type="entry name" value="PAS"/>
    <property type="match status" value="1"/>
</dbReference>
<dbReference type="RefSeq" id="WP_063360073.1">
    <property type="nucleotide sequence ID" value="NZ_AUXZ01000013.1"/>
</dbReference>
<feature type="domain" description="HAMP" evidence="25">
    <location>
        <begin position="205"/>
        <end position="257"/>
    </location>
</feature>
<feature type="domain" description="PAS" evidence="23">
    <location>
        <begin position="407"/>
        <end position="477"/>
    </location>
</feature>
<dbReference type="Pfam" id="PF13426">
    <property type="entry name" value="PAS_9"/>
    <property type="match status" value="1"/>
</dbReference>
<dbReference type="Pfam" id="PF02518">
    <property type="entry name" value="HATPase_c"/>
    <property type="match status" value="1"/>
</dbReference>
<feature type="domain" description="PAC" evidence="24">
    <location>
        <begin position="350"/>
        <end position="406"/>
    </location>
</feature>
<dbReference type="SUPFAM" id="SSF47226">
    <property type="entry name" value="Histidine-containing phosphotransfer domain, HPT domain"/>
    <property type="match status" value="1"/>
</dbReference>
<evidence type="ECO:0000256" key="14">
    <source>
        <dbReference type="ARBA" id="ARBA00059827"/>
    </source>
</evidence>
<evidence type="ECO:0000256" key="20">
    <source>
        <dbReference type="SAM" id="Phobius"/>
    </source>
</evidence>
<evidence type="ECO:0000256" key="2">
    <source>
        <dbReference type="ARBA" id="ARBA00004651"/>
    </source>
</evidence>
<dbReference type="PROSITE" id="PS50110">
    <property type="entry name" value="RESPONSE_REGULATORY"/>
    <property type="match status" value="1"/>
</dbReference>
<dbReference type="Gene3D" id="3.30.565.10">
    <property type="entry name" value="Histidine kinase-like ATPase, C-terminal domain"/>
    <property type="match status" value="1"/>
</dbReference>
<dbReference type="GO" id="GO:0005886">
    <property type="term" value="C:plasma membrane"/>
    <property type="evidence" value="ECO:0007669"/>
    <property type="project" value="UniProtKB-SubCell"/>
</dbReference>
<evidence type="ECO:0000256" key="15">
    <source>
        <dbReference type="ARBA" id="ARBA00064003"/>
    </source>
</evidence>
<feature type="transmembrane region" description="Helical" evidence="20">
    <location>
        <begin position="185"/>
        <end position="207"/>
    </location>
</feature>